<evidence type="ECO:0000313" key="1">
    <source>
        <dbReference type="EMBL" id="MBW0482873.1"/>
    </source>
</evidence>
<evidence type="ECO:0000313" key="2">
    <source>
        <dbReference type="Proteomes" id="UP000765509"/>
    </source>
</evidence>
<organism evidence="1 2">
    <name type="scientific">Austropuccinia psidii MF-1</name>
    <dbReference type="NCBI Taxonomy" id="1389203"/>
    <lineage>
        <taxon>Eukaryota</taxon>
        <taxon>Fungi</taxon>
        <taxon>Dikarya</taxon>
        <taxon>Basidiomycota</taxon>
        <taxon>Pucciniomycotina</taxon>
        <taxon>Pucciniomycetes</taxon>
        <taxon>Pucciniales</taxon>
        <taxon>Sphaerophragmiaceae</taxon>
        <taxon>Austropuccinia</taxon>
    </lineage>
</organism>
<reference evidence="1" key="1">
    <citation type="submission" date="2021-03" db="EMBL/GenBank/DDBJ databases">
        <title>Draft genome sequence of rust myrtle Austropuccinia psidii MF-1, a brazilian biotype.</title>
        <authorList>
            <person name="Quecine M.C."/>
            <person name="Pachon D.M.R."/>
            <person name="Bonatelli M.L."/>
            <person name="Correr F.H."/>
            <person name="Franceschini L.M."/>
            <person name="Leite T.F."/>
            <person name="Margarido G.R.A."/>
            <person name="Almeida C.A."/>
            <person name="Ferrarezi J.A."/>
            <person name="Labate C.A."/>
        </authorList>
    </citation>
    <scope>NUCLEOTIDE SEQUENCE</scope>
    <source>
        <strain evidence="1">MF-1</strain>
    </source>
</reference>
<dbReference type="EMBL" id="AVOT02006967">
    <property type="protein sequence ID" value="MBW0482873.1"/>
    <property type="molecule type" value="Genomic_DNA"/>
</dbReference>
<protein>
    <submittedName>
        <fullName evidence="1">Uncharacterized protein</fullName>
    </submittedName>
</protein>
<proteinExistence type="predicted"/>
<keyword evidence="2" id="KW-1185">Reference proteome</keyword>
<dbReference type="Proteomes" id="UP000765509">
    <property type="component" value="Unassembled WGS sequence"/>
</dbReference>
<comment type="caution">
    <text evidence="1">The sequence shown here is derived from an EMBL/GenBank/DDBJ whole genome shotgun (WGS) entry which is preliminary data.</text>
</comment>
<accession>A0A9Q3GWH6</accession>
<name>A0A9Q3GWH6_9BASI</name>
<sequence>MINHLRKPEGEVMFEVNPMAKLLLKGTLEIETICNVSGIPYLLEEPKSHSAFPAILGHNEEAAIKNIPNRMVVVLNGIQNEVSKTVGPIIAPLLAMACNEGLQTGKLPQE</sequence>
<gene>
    <name evidence="1" type="ORF">O181_022588</name>
</gene>
<dbReference type="AlphaFoldDB" id="A0A9Q3GWH6"/>